<dbReference type="InterPro" id="IPR029787">
    <property type="entry name" value="Nucleotide_cyclase"/>
</dbReference>
<feature type="domain" description="GGDEF" evidence="4">
    <location>
        <begin position="283"/>
        <end position="414"/>
    </location>
</feature>
<dbReference type="SUPFAM" id="SSF55073">
    <property type="entry name" value="Nucleotide cyclase"/>
    <property type="match status" value="1"/>
</dbReference>
<feature type="transmembrane region" description="Helical" evidence="2">
    <location>
        <begin position="145"/>
        <end position="162"/>
    </location>
</feature>
<evidence type="ECO:0000313" key="5">
    <source>
        <dbReference type="EMBL" id="KHT54129.1"/>
    </source>
</evidence>
<dbReference type="InterPro" id="IPR043128">
    <property type="entry name" value="Rev_trsase/Diguanyl_cyclase"/>
</dbReference>
<dbReference type="PANTHER" id="PTHR33121">
    <property type="entry name" value="CYCLIC DI-GMP PHOSPHODIESTERASE PDEF"/>
    <property type="match status" value="1"/>
</dbReference>
<dbReference type="PANTHER" id="PTHR33121:SF79">
    <property type="entry name" value="CYCLIC DI-GMP PHOSPHODIESTERASE PDED-RELATED"/>
    <property type="match status" value="1"/>
</dbReference>
<dbReference type="InterPro" id="IPR000160">
    <property type="entry name" value="GGDEF_dom"/>
</dbReference>
<dbReference type="InterPro" id="IPR035919">
    <property type="entry name" value="EAL_sf"/>
</dbReference>
<dbReference type="EMBL" id="JWLW01000012">
    <property type="protein sequence ID" value="KHT54129.1"/>
    <property type="molecule type" value="Genomic_DNA"/>
</dbReference>
<organism evidence="5 6">
    <name type="scientific">Alteromonas marina</name>
    <dbReference type="NCBI Taxonomy" id="203795"/>
    <lineage>
        <taxon>Bacteria</taxon>
        <taxon>Pseudomonadati</taxon>
        <taxon>Pseudomonadota</taxon>
        <taxon>Gammaproteobacteria</taxon>
        <taxon>Alteromonadales</taxon>
        <taxon>Alteromonadaceae</taxon>
        <taxon>Alteromonas/Salinimonas group</taxon>
        <taxon>Alteromonas</taxon>
    </lineage>
</organism>
<feature type="transmembrane region" description="Helical" evidence="2">
    <location>
        <begin position="118"/>
        <end position="138"/>
    </location>
</feature>
<dbReference type="Gene3D" id="3.30.70.270">
    <property type="match status" value="1"/>
</dbReference>
<dbReference type="Pfam" id="PF00990">
    <property type="entry name" value="GGDEF"/>
    <property type="match status" value="1"/>
</dbReference>
<dbReference type="CDD" id="cd01949">
    <property type="entry name" value="GGDEF"/>
    <property type="match status" value="1"/>
</dbReference>
<dbReference type="InterPro" id="IPR050706">
    <property type="entry name" value="Cyclic-di-GMP_PDE-like"/>
</dbReference>
<dbReference type="SUPFAM" id="SSF141868">
    <property type="entry name" value="EAL domain-like"/>
    <property type="match status" value="1"/>
</dbReference>
<protein>
    <submittedName>
        <fullName evidence="5">Diguanylate cyclase</fullName>
    </submittedName>
</protein>
<dbReference type="PROSITE" id="PS50883">
    <property type="entry name" value="EAL"/>
    <property type="match status" value="1"/>
</dbReference>
<reference evidence="5 6" key="1">
    <citation type="submission" date="2014-12" db="EMBL/GenBank/DDBJ databases">
        <title>Genome sequencing of Alteromonas marina AD001.</title>
        <authorList>
            <person name="Adrian T.G.S."/>
            <person name="Chan K.G."/>
        </authorList>
    </citation>
    <scope>NUCLEOTIDE SEQUENCE [LARGE SCALE GENOMIC DNA]</scope>
    <source>
        <strain evidence="5 6">AD001</strain>
    </source>
</reference>
<evidence type="ECO:0000256" key="2">
    <source>
        <dbReference type="SAM" id="Phobius"/>
    </source>
</evidence>
<keyword evidence="2" id="KW-1133">Transmembrane helix</keyword>
<dbReference type="Pfam" id="PF00563">
    <property type="entry name" value="EAL"/>
    <property type="match status" value="1"/>
</dbReference>
<dbReference type="GO" id="GO:0071111">
    <property type="term" value="F:cyclic-guanylate-specific phosphodiesterase activity"/>
    <property type="evidence" value="ECO:0007669"/>
    <property type="project" value="InterPro"/>
</dbReference>
<feature type="transmembrane region" description="Helical" evidence="2">
    <location>
        <begin position="168"/>
        <end position="187"/>
    </location>
</feature>
<dbReference type="AlphaFoldDB" id="A0A0B3Y992"/>
<evidence type="ECO:0000313" key="6">
    <source>
        <dbReference type="Proteomes" id="UP000031197"/>
    </source>
</evidence>
<evidence type="ECO:0000256" key="1">
    <source>
        <dbReference type="SAM" id="Coils"/>
    </source>
</evidence>
<dbReference type="SMART" id="SM00267">
    <property type="entry name" value="GGDEF"/>
    <property type="match status" value="1"/>
</dbReference>
<dbReference type="CDD" id="cd01948">
    <property type="entry name" value="EAL"/>
    <property type="match status" value="1"/>
</dbReference>
<feature type="transmembrane region" description="Helical" evidence="2">
    <location>
        <begin position="89"/>
        <end position="112"/>
    </location>
</feature>
<name>A0A0B3Y992_9ALTE</name>
<dbReference type="InterPro" id="IPR001633">
    <property type="entry name" value="EAL_dom"/>
</dbReference>
<dbReference type="Proteomes" id="UP000031197">
    <property type="component" value="Unassembled WGS sequence"/>
</dbReference>
<keyword evidence="1" id="KW-0175">Coiled coil</keyword>
<proteinExistence type="predicted"/>
<accession>A0A0B3Y992</accession>
<gene>
    <name evidence="5" type="ORF">RJ41_06205</name>
</gene>
<dbReference type="NCBIfam" id="TIGR00254">
    <property type="entry name" value="GGDEF"/>
    <property type="match status" value="1"/>
</dbReference>
<sequence length="672" mass="75173">MSIQNDFISKIEIERDTTDMLIGNSFIGFLMTVFAFSGLVFFFDNVDPSTFTHKLQVWAAMVSVCVARLMDSLYWRVKLAGKPYNPRPALIRFSVGLYVTGTIWALYSVLFYQTMATIELAATMVVLAAMAGGAGTVLSPDKNLAGFYSTALLVPMSLCAIFDEQGDFFILGILGLVFWFGIFMSAFRYNSFFISTLHLKAKNNSLVEQMKVERSETEKVNQLLVASNEKLDASNANLEAEVERRTAELYRLSNRDPLTNLLNRNGFLKYLNNLLDTTRALDNSLALLFIDLDGFKQVNDSLGHKIGDIVLAEIANRLRNYTEENHLGRWGGDEFVSVIPYANIDTAKAVAHAMRSGITIPIIANDNQITLDATIGIAMFPEHGETAVDLIQQADLTMYDQKRQQRGSVGVFSEALHKDIKREQQLCERLRGAIDNGEFTVFYQPIIDVNSNTLSSVEALLRWKLDDEHISPAVFIPLAERGGLMPEIGAWVLNRALIDLSHWQFKQGLAISINVSVSQLLDDSFLKTLDNTLKSTQISSERLHLEITESVFASNKEVVSVKVNELVARGIKVSIDDFGTGYSSLSRLQSMPCDFIKIDRSFVQNSSEESDTIIRATLLMAKEFGCKTIAEGIETEEQKQHLASLGTDYLQGFYFAKPMNASDLISWYNENY</sequence>
<keyword evidence="2" id="KW-0472">Membrane</keyword>
<feature type="coiled-coil region" evidence="1">
    <location>
        <begin position="221"/>
        <end position="255"/>
    </location>
</feature>
<dbReference type="SMART" id="SM00052">
    <property type="entry name" value="EAL"/>
    <property type="match status" value="1"/>
</dbReference>
<feature type="domain" description="EAL" evidence="3">
    <location>
        <begin position="423"/>
        <end position="672"/>
    </location>
</feature>
<evidence type="ECO:0000259" key="3">
    <source>
        <dbReference type="PROSITE" id="PS50883"/>
    </source>
</evidence>
<dbReference type="PROSITE" id="PS50887">
    <property type="entry name" value="GGDEF"/>
    <property type="match status" value="1"/>
</dbReference>
<dbReference type="Gene3D" id="3.20.20.450">
    <property type="entry name" value="EAL domain"/>
    <property type="match status" value="1"/>
</dbReference>
<keyword evidence="2" id="KW-0812">Transmembrane</keyword>
<feature type="transmembrane region" description="Helical" evidence="2">
    <location>
        <begin position="21"/>
        <end position="43"/>
    </location>
</feature>
<evidence type="ECO:0000259" key="4">
    <source>
        <dbReference type="PROSITE" id="PS50887"/>
    </source>
</evidence>
<keyword evidence="6" id="KW-1185">Reference proteome</keyword>
<comment type="caution">
    <text evidence="5">The sequence shown here is derived from an EMBL/GenBank/DDBJ whole genome shotgun (WGS) entry which is preliminary data.</text>
</comment>
<dbReference type="RefSeq" id="WP_039218324.1">
    <property type="nucleotide sequence ID" value="NZ_JWLW01000012.1"/>
</dbReference>